<organism evidence="3 4">
    <name type="scientific">Novymonas esmeraldas</name>
    <dbReference type="NCBI Taxonomy" id="1808958"/>
    <lineage>
        <taxon>Eukaryota</taxon>
        <taxon>Discoba</taxon>
        <taxon>Euglenozoa</taxon>
        <taxon>Kinetoplastea</taxon>
        <taxon>Metakinetoplastina</taxon>
        <taxon>Trypanosomatida</taxon>
        <taxon>Trypanosomatidae</taxon>
        <taxon>Novymonas</taxon>
    </lineage>
</organism>
<feature type="region of interest" description="Disordered" evidence="1">
    <location>
        <begin position="451"/>
        <end position="477"/>
    </location>
</feature>
<sequence length="522" mass="55880">MEVPYMFRSRRPPKKEVYSKLTVLLGFFVFCVFVGFTVSDLSLPKGGGVDDGAAEEQVPDPNGAVPEFPTFSPEERAKLLEVTLRVGVPYLDPWGGEERPAVFFLWHLLYRSIKSDLNVLAARKNHSGTTTTASPTAADDAAAAVSPPHTALQLVIHVVETEEGYITTSLAKFLPEAHVFSVIVNASVVVQPGTVASVRGEADAAAERQTLAELVAAKVERVLGSSTAEHKVESMQPPGLNGVQLIWKEGTTTTTTTVAVTGEAQRPKEGDAGTTTAAPDSSHLYLCVPTHHHNSSYYAAAVAQNLRVNYQVILFPYVALRDARTSAEFDAILRHLAAQANVASFIALPLLYNIGTGAMRATGAGPDASPPSTLSPSRTGSYNSQELIDYDRWYGQDGARTPVQVLQRALHVPEMEAEYDVIIVPLGQKRWAGALRQLVRVELRKKSPPRAAVAGDAATLSTTTSTTADPAGVVKPIETSPFPPHTLAEADGFGCAARQSLLGCASRARHSMCDVFLRSSVA</sequence>
<feature type="region of interest" description="Disordered" evidence="1">
    <location>
        <begin position="49"/>
        <end position="68"/>
    </location>
</feature>
<feature type="compositionally biased region" description="Low complexity" evidence="1">
    <location>
        <begin position="454"/>
        <end position="472"/>
    </location>
</feature>
<evidence type="ECO:0000313" key="4">
    <source>
        <dbReference type="Proteomes" id="UP001430356"/>
    </source>
</evidence>
<keyword evidence="2" id="KW-1133">Transmembrane helix</keyword>
<evidence type="ECO:0000313" key="3">
    <source>
        <dbReference type="EMBL" id="KAK7199760.1"/>
    </source>
</evidence>
<reference evidence="3 4" key="1">
    <citation type="journal article" date="2021" name="MBio">
        <title>A New Model Trypanosomatid, Novymonas esmeraldas: Genomic Perception of Its 'Candidatus Pandoraea novymonadis' Endosymbiont.</title>
        <authorList>
            <person name="Zakharova A."/>
            <person name="Saura A."/>
            <person name="Butenko A."/>
            <person name="Podesvova L."/>
            <person name="Warmusova S."/>
            <person name="Kostygov A.Y."/>
            <person name="Nenarokova A."/>
            <person name="Lukes J."/>
            <person name="Opperdoes F.R."/>
            <person name="Yurchenko V."/>
        </authorList>
    </citation>
    <scope>NUCLEOTIDE SEQUENCE [LARGE SCALE GENOMIC DNA]</scope>
    <source>
        <strain evidence="3 4">E262AT.01</strain>
    </source>
</reference>
<name>A0AAW0F3B6_9TRYP</name>
<dbReference type="EMBL" id="JAECZO010000001">
    <property type="protein sequence ID" value="KAK7199760.1"/>
    <property type="molecule type" value="Genomic_DNA"/>
</dbReference>
<accession>A0AAW0F3B6</accession>
<dbReference type="Proteomes" id="UP001430356">
    <property type="component" value="Unassembled WGS sequence"/>
</dbReference>
<dbReference type="AlphaFoldDB" id="A0AAW0F3B6"/>
<feature type="transmembrane region" description="Helical" evidence="2">
    <location>
        <begin position="21"/>
        <end position="38"/>
    </location>
</feature>
<protein>
    <submittedName>
        <fullName evidence="3">Uncharacterized protein</fullName>
    </submittedName>
</protein>
<comment type="caution">
    <text evidence="3">The sequence shown here is derived from an EMBL/GenBank/DDBJ whole genome shotgun (WGS) entry which is preliminary data.</text>
</comment>
<gene>
    <name evidence="3" type="ORF">NESM_000022200</name>
</gene>
<keyword evidence="2" id="KW-0812">Transmembrane</keyword>
<evidence type="ECO:0000256" key="1">
    <source>
        <dbReference type="SAM" id="MobiDB-lite"/>
    </source>
</evidence>
<keyword evidence="4" id="KW-1185">Reference proteome</keyword>
<keyword evidence="2" id="KW-0472">Membrane</keyword>
<evidence type="ECO:0000256" key="2">
    <source>
        <dbReference type="SAM" id="Phobius"/>
    </source>
</evidence>
<proteinExistence type="predicted"/>